<organism evidence="2 3">
    <name type="scientific">Flavobacterium chuncheonense</name>
    <dbReference type="NCBI Taxonomy" id="2026653"/>
    <lineage>
        <taxon>Bacteria</taxon>
        <taxon>Pseudomonadati</taxon>
        <taxon>Bacteroidota</taxon>
        <taxon>Flavobacteriia</taxon>
        <taxon>Flavobacteriales</taxon>
        <taxon>Flavobacteriaceae</taxon>
        <taxon>Flavobacterium</taxon>
    </lineage>
</organism>
<sequence>MKKIFLTVSILMMSFVQAQDFQGMAVYESKTSTADFMKGMSGNRDITPEMQKNMEERMKKMFEKTFVLNFNQTSSIYKEEEKLDMMGQDGGRRMMGMMGGGGTHYKNVKEKTTVVDKEFFSKEFLIKDSLPKLDWKLEGESKQIGQYTCFKATAVKPVSESDFRNFRFRGDKEKDAAEKKKDSTKTAKTNLMDQWEMPKEIVITAWYAPEIPINQGPENYWGLPGLILEVSDGKTTILCSKIVMNSKEKVDIVPATKGKVVTQKEYDEIVKKKMEEMREMYRGSNRGGGGRFH</sequence>
<protein>
    <submittedName>
        <fullName evidence="2">GLPGLI family protein</fullName>
    </submittedName>
</protein>
<dbReference type="NCBIfam" id="TIGR01200">
    <property type="entry name" value="GLPGLI"/>
    <property type="match status" value="1"/>
</dbReference>
<feature type="signal peptide" evidence="1">
    <location>
        <begin position="1"/>
        <end position="18"/>
    </location>
</feature>
<proteinExistence type="predicted"/>
<evidence type="ECO:0000313" key="3">
    <source>
        <dbReference type="Proteomes" id="UP001597534"/>
    </source>
</evidence>
<comment type="caution">
    <text evidence="2">The sequence shown here is derived from an EMBL/GenBank/DDBJ whole genome shotgun (WGS) entry which is preliminary data.</text>
</comment>
<reference evidence="3" key="1">
    <citation type="journal article" date="2019" name="Int. J. Syst. Evol. Microbiol.">
        <title>The Global Catalogue of Microorganisms (GCM) 10K type strain sequencing project: providing services to taxonomists for standard genome sequencing and annotation.</title>
        <authorList>
            <consortium name="The Broad Institute Genomics Platform"/>
            <consortium name="The Broad Institute Genome Sequencing Center for Infectious Disease"/>
            <person name="Wu L."/>
            <person name="Ma J."/>
        </authorList>
    </citation>
    <scope>NUCLEOTIDE SEQUENCE [LARGE SCALE GENOMIC DNA]</scope>
    <source>
        <strain evidence="3">KCTC 22671</strain>
    </source>
</reference>
<name>A0ABW5YNE0_9FLAO</name>
<keyword evidence="3" id="KW-1185">Reference proteome</keyword>
<gene>
    <name evidence="2" type="ORF">ACFS5J_07800</name>
</gene>
<dbReference type="InterPro" id="IPR005901">
    <property type="entry name" value="GLPGLI"/>
</dbReference>
<dbReference type="RefSeq" id="WP_379811523.1">
    <property type="nucleotide sequence ID" value="NZ_JBHUPC010000013.1"/>
</dbReference>
<feature type="chain" id="PRO_5046952348" evidence="1">
    <location>
        <begin position="19"/>
        <end position="293"/>
    </location>
</feature>
<dbReference type="Proteomes" id="UP001597534">
    <property type="component" value="Unassembled WGS sequence"/>
</dbReference>
<dbReference type="EMBL" id="JBHUPC010000013">
    <property type="protein sequence ID" value="MFD2891910.1"/>
    <property type="molecule type" value="Genomic_DNA"/>
</dbReference>
<evidence type="ECO:0000313" key="2">
    <source>
        <dbReference type="EMBL" id="MFD2891910.1"/>
    </source>
</evidence>
<evidence type="ECO:0000256" key="1">
    <source>
        <dbReference type="SAM" id="SignalP"/>
    </source>
</evidence>
<accession>A0ABW5YNE0</accession>
<keyword evidence="1" id="KW-0732">Signal</keyword>
<dbReference type="Pfam" id="PF09697">
    <property type="entry name" value="Porph_ging"/>
    <property type="match status" value="1"/>
</dbReference>